<reference evidence="3" key="1">
    <citation type="journal article" date="2019" name="Int. J. Syst. Evol. Microbiol.">
        <title>The Global Catalogue of Microorganisms (GCM) 10K type strain sequencing project: providing services to taxonomists for standard genome sequencing and annotation.</title>
        <authorList>
            <consortium name="The Broad Institute Genomics Platform"/>
            <consortium name="The Broad Institute Genome Sequencing Center for Infectious Disease"/>
            <person name="Wu L."/>
            <person name="Ma J."/>
        </authorList>
    </citation>
    <scope>NUCLEOTIDE SEQUENCE [LARGE SCALE GENOMIC DNA]</scope>
    <source>
        <strain evidence="3">JCM 4805</strain>
    </source>
</reference>
<evidence type="ECO:0000259" key="1">
    <source>
        <dbReference type="SMART" id="SM00861"/>
    </source>
</evidence>
<dbReference type="RefSeq" id="WP_346096435.1">
    <property type="nucleotide sequence ID" value="NZ_BAAABY010000029.1"/>
</dbReference>
<dbReference type="InterPro" id="IPR009014">
    <property type="entry name" value="Transketo_C/PFOR_II"/>
</dbReference>
<dbReference type="InterPro" id="IPR051157">
    <property type="entry name" value="PDH/Transketolase"/>
</dbReference>
<dbReference type="SUPFAM" id="SSF52922">
    <property type="entry name" value="TK C-terminal domain-like"/>
    <property type="match status" value="1"/>
</dbReference>
<dbReference type="InterPro" id="IPR005475">
    <property type="entry name" value="Transketolase-like_Pyr-bd"/>
</dbReference>
<dbReference type="Proteomes" id="UP001500909">
    <property type="component" value="Unassembled WGS sequence"/>
</dbReference>
<dbReference type="InterPro" id="IPR029061">
    <property type="entry name" value="THDP-binding"/>
</dbReference>
<dbReference type="Pfam" id="PF02780">
    <property type="entry name" value="Transketolase_C"/>
    <property type="match status" value="1"/>
</dbReference>
<dbReference type="Gene3D" id="3.40.50.970">
    <property type="match status" value="1"/>
</dbReference>
<keyword evidence="3" id="KW-1185">Reference proteome</keyword>
<organism evidence="2 3">
    <name type="scientific">Streptomyces olivaceiscleroticus</name>
    <dbReference type="NCBI Taxonomy" id="68245"/>
    <lineage>
        <taxon>Bacteria</taxon>
        <taxon>Bacillati</taxon>
        <taxon>Actinomycetota</taxon>
        <taxon>Actinomycetes</taxon>
        <taxon>Kitasatosporales</taxon>
        <taxon>Streptomycetaceae</taxon>
        <taxon>Streptomyces</taxon>
    </lineage>
</organism>
<evidence type="ECO:0000313" key="2">
    <source>
        <dbReference type="EMBL" id="GAA0472155.1"/>
    </source>
</evidence>
<protein>
    <submittedName>
        <fullName evidence="2">Transketolase family protein</fullName>
    </submittedName>
</protein>
<dbReference type="SMART" id="SM00861">
    <property type="entry name" value="Transket_pyr"/>
    <property type="match status" value="1"/>
</dbReference>
<feature type="domain" description="Transketolase-like pyrimidine-binding" evidence="1">
    <location>
        <begin position="29"/>
        <end position="193"/>
    </location>
</feature>
<dbReference type="Gene3D" id="3.40.50.920">
    <property type="match status" value="1"/>
</dbReference>
<dbReference type="InterPro" id="IPR033248">
    <property type="entry name" value="Transketolase_C"/>
</dbReference>
<accession>A0ABP3K8F8</accession>
<evidence type="ECO:0000313" key="3">
    <source>
        <dbReference type="Proteomes" id="UP001500909"/>
    </source>
</evidence>
<comment type="caution">
    <text evidence="2">The sequence shown here is derived from an EMBL/GenBank/DDBJ whole genome shotgun (WGS) entry which is preliminary data.</text>
</comment>
<dbReference type="EMBL" id="BAAABY010000029">
    <property type="protein sequence ID" value="GAA0472155.1"/>
    <property type="molecule type" value="Genomic_DNA"/>
</dbReference>
<dbReference type="Pfam" id="PF02779">
    <property type="entry name" value="Transket_pyr"/>
    <property type="match status" value="1"/>
</dbReference>
<name>A0ABP3K8F8_9ACTN</name>
<dbReference type="PANTHER" id="PTHR43825:SF1">
    <property type="entry name" value="TRANSKETOLASE-LIKE PYRIMIDINE-BINDING DOMAIN-CONTAINING PROTEIN"/>
    <property type="match status" value="1"/>
</dbReference>
<gene>
    <name evidence="2" type="ORF">GCM10010361_40410</name>
</gene>
<dbReference type="CDD" id="cd07033">
    <property type="entry name" value="TPP_PYR_DXS_TK_like"/>
    <property type="match status" value="1"/>
</dbReference>
<dbReference type="SUPFAM" id="SSF52518">
    <property type="entry name" value="Thiamin diphosphate-binding fold (THDP-binding)"/>
    <property type="match status" value="1"/>
</dbReference>
<sequence>MNAAATATDAPRRLTTSAMIASIAEEGQRTTKAPFGHALARLAAERPEIVGLSADLAKYTDMHLFRDAYPDRFFQMGMAEQSMLGAAAGMAEVGLVPFASTYSVFATRRAYDFLCLDIAEPGLNVNVVGALPGLTTGYGPSHQATEDLAILRGIPGLTIVDPADSVDIEQAVPALAAIPGPTYLRLLRGAVPTVLDEYDYRFEPGKAAELRTGRDVLFISTGLMTTRALTAAAELAADHIDVAVLHVPTIKPLDTEAILRETAKGRLVVTLENHTVIGGLAESVASCLAYAGAGVRIVPIGLPDEFLAAGALPTLHDRYGLSVAAVKSRVRDEL</sequence>
<dbReference type="PANTHER" id="PTHR43825">
    <property type="entry name" value="PYRUVATE DEHYDROGENASE E1 COMPONENT"/>
    <property type="match status" value="1"/>
</dbReference>
<proteinExistence type="predicted"/>